<reference evidence="3 4" key="1">
    <citation type="submission" date="2018-09" db="EMBL/GenBank/DDBJ databases">
        <title>Acidovorax cavernicola nov. sp. isolated from Gruta de las Maravillas (Aracena, Spain).</title>
        <authorList>
            <person name="Jurado V."/>
            <person name="Gutierrez-Patricio S."/>
            <person name="Gonzalez-Pimentel J.L."/>
            <person name="Miller A.Z."/>
            <person name="Laiz L."/>
            <person name="Saiz-Jimenez C."/>
        </authorList>
    </citation>
    <scope>NUCLEOTIDE SEQUENCE [LARGE SCALE GENOMIC DNA]</scope>
    <source>
        <strain evidence="3 4">1011MAR4D40.2</strain>
    </source>
</reference>
<evidence type="ECO:0000256" key="1">
    <source>
        <dbReference type="SAM" id="MobiDB-lite"/>
    </source>
</evidence>
<name>A0A9X8CYY7_9BURK</name>
<evidence type="ECO:0000313" key="3">
    <source>
        <dbReference type="EMBL" id="RIX73307.1"/>
    </source>
</evidence>
<comment type="caution">
    <text evidence="3">The sequence shown here is derived from an EMBL/GenBank/DDBJ whole genome shotgun (WGS) entry which is preliminary data.</text>
</comment>
<proteinExistence type="predicted"/>
<feature type="region of interest" description="Disordered" evidence="1">
    <location>
        <begin position="1"/>
        <end position="53"/>
    </location>
</feature>
<accession>A0A9X8CYY7</accession>
<dbReference type="EMBL" id="QXMN01000067">
    <property type="protein sequence ID" value="RIX73307.1"/>
    <property type="molecule type" value="Genomic_DNA"/>
</dbReference>
<gene>
    <name evidence="3" type="ORF">D3H34_29605</name>
</gene>
<keyword evidence="4" id="KW-1185">Reference proteome</keyword>
<evidence type="ECO:0000259" key="2">
    <source>
        <dbReference type="Pfam" id="PF13503"/>
    </source>
</evidence>
<feature type="compositionally biased region" description="Basic residues" evidence="1">
    <location>
        <begin position="1"/>
        <end position="21"/>
    </location>
</feature>
<organism evidence="3 4">
    <name type="scientific">Acidovorax cavernicola</name>
    <dbReference type="NCBI Taxonomy" id="1675792"/>
    <lineage>
        <taxon>Bacteria</taxon>
        <taxon>Pseudomonadati</taxon>
        <taxon>Pseudomonadota</taxon>
        <taxon>Betaproteobacteria</taxon>
        <taxon>Burkholderiales</taxon>
        <taxon>Comamonadaceae</taxon>
        <taxon>Acidovorax</taxon>
    </lineage>
</organism>
<evidence type="ECO:0000313" key="4">
    <source>
        <dbReference type="Proteomes" id="UP000265619"/>
    </source>
</evidence>
<dbReference type="Proteomes" id="UP000265619">
    <property type="component" value="Unassembled WGS sequence"/>
</dbReference>
<dbReference type="Pfam" id="PF13503">
    <property type="entry name" value="DUF4123"/>
    <property type="match status" value="1"/>
</dbReference>
<dbReference type="InterPro" id="IPR025391">
    <property type="entry name" value="DUF4123"/>
</dbReference>
<protein>
    <submittedName>
        <fullName evidence="3">DUF4123 domain-containing protein</fullName>
    </submittedName>
</protein>
<dbReference type="AlphaFoldDB" id="A0A9X8CYY7"/>
<dbReference type="OrthoDB" id="8780176at2"/>
<sequence length="402" mass="44366">MPRCMGRRGRTRTPGPRRRRCAGSACNAPRVAQQPPRRGCDMANDHTPAPPDIAHAARDRFDAVRHRTLSAQIERWLCAESKTISSSAPLRHYALVSAGQCEDGAVAHLVTMQELASERLFMQTPEAELADIGPWLLEMPASPSASLRHALAHQAAAEALTLMASPLRLQRLSEHLRGFLSGTLPDGSSVLLRYFDPRIGFDMLMHWPEAVQRKFIGPLAWWAGWDGDLRVRRVNGAADATIAMSTDEIELTADWVQSMDKVGEANLIVALLCEELEASNPTTARLLAQMHPLLRRQIAQAALAFARRAGLTGWENKALACRHALLKHARFYAHPGFIEALSSAHPPLALRDVLPRTPLAVQQDWAHDREATLARLCDEQSNALLSSFDTTVNDFVSETKTS</sequence>
<feature type="domain" description="DUF4123" evidence="2">
    <location>
        <begin position="92"/>
        <end position="212"/>
    </location>
</feature>